<reference evidence="1 2" key="1">
    <citation type="submission" date="2016-10" db="EMBL/GenBank/DDBJ databases">
        <authorList>
            <person name="Cai Z."/>
        </authorList>
    </citation>
    <scope>NUCLEOTIDE SEQUENCE [LARGE SCALE GENOMIC DNA]</scope>
</reference>
<dbReference type="Gene3D" id="3.40.50.150">
    <property type="entry name" value="Vaccinia Virus protein VP39"/>
    <property type="match status" value="1"/>
</dbReference>
<dbReference type="EMBL" id="FNXT01001241">
    <property type="protein sequence ID" value="SZX75757.1"/>
    <property type="molecule type" value="Genomic_DNA"/>
</dbReference>
<gene>
    <name evidence="1" type="ORF">BQ4739_LOCUS16107</name>
</gene>
<name>A0A383WDS1_TETOB</name>
<dbReference type="Proteomes" id="UP000256970">
    <property type="component" value="Unassembled WGS sequence"/>
</dbReference>
<dbReference type="SUPFAM" id="SSF53335">
    <property type="entry name" value="S-adenosyl-L-methionine-dependent methyltransferases"/>
    <property type="match status" value="1"/>
</dbReference>
<evidence type="ECO:0008006" key="3">
    <source>
        <dbReference type="Google" id="ProtNLM"/>
    </source>
</evidence>
<dbReference type="InterPro" id="IPR029063">
    <property type="entry name" value="SAM-dependent_MTases_sf"/>
</dbReference>
<sequence>MTFYEPNATKYGSRPATSCLALALVVAGLVAGYTLSSTEQLLRGQPAAVLTHARLFPVPHTYSVLSSSAWPRSQWGGSCSMEPATALSAADAPSASSPAAADQPPASKLMPGSKHLCDLPQVWSNCSQGIYLDVGTNVGVQLRKLYDPQQFPGAAVLSIFDRIFGSQRSGVCAIGVEANPHHTQYLEQLNGFFKSRRYQAVVLTETAASIKTGTASFFLDHSSDQQSDVANPTEWAASLQQGTWHQGQATVPLLDLPSFVMDVVRPILQQEQHSTGRRPPVVMKLDVEGEEYALLPGLMLSGGLCELDMLFMEHHDPKMRSADGIKMKLKLMEKLFARLRSARPGCKVNITDLDDESYVNGRLVPLPTWHETPEQQAKGYP</sequence>
<accession>A0A383WDS1</accession>
<protein>
    <recommendedName>
        <fullName evidence="3">Methyltransferase FkbM domain-containing protein</fullName>
    </recommendedName>
</protein>
<evidence type="ECO:0000313" key="2">
    <source>
        <dbReference type="Proteomes" id="UP000256970"/>
    </source>
</evidence>
<dbReference type="AlphaFoldDB" id="A0A383WDS1"/>
<organism evidence="1 2">
    <name type="scientific">Tetradesmus obliquus</name>
    <name type="common">Green alga</name>
    <name type="synonym">Acutodesmus obliquus</name>
    <dbReference type="NCBI Taxonomy" id="3088"/>
    <lineage>
        <taxon>Eukaryota</taxon>
        <taxon>Viridiplantae</taxon>
        <taxon>Chlorophyta</taxon>
        <taxon>core chlorophytes</taxon>
        <taxon>Chlorophyceae</taxon>
        <taxon>CS clade</taxon>
        <taxon>Sphaeropleales</taxon>
        <taxon>Scenedesmaceae</taxon>
        <taxon>Tetradesmus</taxon>
    </lineage>
</organism>
<evidence type="ECO:0000313" key="1">
    <source>
        <dbReference type="EMBL" id="SZX75757.1"/>
    </source>
</evidence>
<proteinExistence type="predicted"/>
<keyword evidence="2" id="KW-1185">Reference proteome</keyword>